<dbReference type="AlphaFoldDB" id="A0A5C4QM57"/>
<organism evidence="2 3">
    <name type="scientific">Micromonospora orduensis</name>
    <dbReference type="NCBI Taxonomy" id="1420891"/>
    <lineage>
        <taxon>Bacteria</taxon>
        <taxon>Bacillati</taxon>
        <taxon>Actinomycetota</taxon>
        <taxon>Actinomycetes</taxon>
        <taxon>Micromonosporales</taxon>
        <taxon>Micromonosporaceae</taxon>
        <taxon>Micromonospora</taxon>
    </lineage>
</organism>
<evidence type="ECO:0000313" key="2">
    <source>
        <dbReference type="EMBL" id="TNH27299.1"/>
    </source>
</evidence>
<dbReference type="InterPro" id="IPR029035">
    <property type="entry name" value="DHS-like_NAD/FAD-binding_dom"/>
</dbReference>
<name>A0A5C4QM57_9ACTN</name>
<reference evidence="2 3" key="1">
    <citation type="submission" date="2019-06" db="EMBL/GenBank/DDBJ databases">
        <title>Micromonospora ordensis sp. nov., isolated from deep marine sediment.</title>
        <authorList>
            <person name="Veyisoglu A."/>
            <person name="Carro L."/>
            <person name="Klenk H.-P."/>
            <person name="Sahin N."/>
        </authorList>
    </citation>
    <scope>NUCLEOTIDE SEQUENCE [LARGE SCALE GENOMIC DNA]</scope>
    <source>
        <strain evidence="2 3">S2509</strain>
    </source>
</reference>
<feature type="compositionally biased region" description="Low complexity" evidence="1">
    <location>
        <begin position="348"/>
        <end position="362"/>
    </location>
</feature>
<evidence type="ECO:0000256" key="1">
    <source>
        <dbReference type="SAM" id="MobiDB-lite"/>
    </source>
</evidence>
<accession>A0A5C4QM57</accession>
<dbReference type="Proteomes" id="UP000306145">
    <property type="component" value="Unassembled WGS sequence"/>
</dbReference>
<feature type="compositionally biased region" description="Low complexity" evidence="1">
    <location>
        <begin position="291"/>
        <end position="302"/>
    </location>
</feature>
<dbReference type="OrthoDB" id="3402988at2"/>
<dbReference type="EMBL" id="VDFY01000172">
    <property type="protein sequence ID" value="TNH27299.1"/>
    <property type="molecule type" value="Genomic_DNA"/>
</dbReference>
<sequence length="362" mass="40871">MGYRNEWFSIWLTGGMTSYRGRSCHLPDRTSSLFAEARRLGELISRPDTIVFVGAGVSNWSGLPTWRELLQRLAEFLVENGRSAMLVERELANNDLLLAASFGFHQLNRNERCEFLRRHCHAPLVEPAELHRAIVGLGARCFITTNYDGLLERALREHRPGEYFDVVTPLQQIEIATVVQAKSEGFVFKPHGDISSCDSIVLTREDYREMQGARRNVLEAMRTLLVSRPVLFVGFGLRDPDFLLVRDLISLTFGANPAGHYALMPDVPPAEVDYWNRSYGIRIIPYATDQAASGSGAAPPGARFDQGDRRSRSRRPETYRFRHPARHRQYDPGARQACAKVDEPNWRGSGSDSDWSGVHQPS</sequence>
<dbReference type="Gene3D" id="3.40.50.1220">
    <property type="entry name" value="TPP-binding domain"/>
    <property type="match status" value="1"/>
</dbReference>
<protein>
    <submittedName>
        <fullName evidence="2">Uncharacterized protein</fullName>
    </submittedName>
</protein>
<feature type="region of interest" description="Disordered" evidence="1">
    <location>
        <begin position="290"/>
        <end position="362"/>
    </location>
</feature>
<proteinExistence type="predicted"/>
<gene>
    <name evidence="2" type="ORF">FHG89_18460</name>
</gene>
<keyword evidence="3" id="KW-1185">Reference proteome</keyword>
<feature type="compositionally biased region" description="Basic and acidic residues" evidence="1">
    <location>
        <begin position="305"/>
        <end position="320"/>
    </location>
</feature>
<dbReference type="Pfam" id="PF13289">
    <property type="entry name" value="SIR2_2"/>
    <property type="match status" value="1"/>
</dbReference>
<evidence type="ECO:0000313" key="3">
    <source>
        <dbReference type="Proteomes" id="UP000306145"/>
    </source>
</evidence>
<dbReference type="SUPFAM" id="SSF52467">
    <property type="entry name" value="DHS-like NAD/FAD-binding domain"/>
    <property type="match status" value="1"/>
</dbReference>
<comment type="caution">
    <text evidence="2">The sequence shown here is derived from an EMBL/GenBank/DDBJ whole genome shotgun (WGS) entry which is preliminary data.</text>
</comment>